<reference evidence="1 2" key="1">
    <citation type="journal article" date="2021" name="bioRxiv">
        <title>Unique metabolic strategies in Hadean analogues reveal hints for primordial physiology.</title>
        <authorList>
            <person name="Nobu M.K."/>
            <person name="Nakai R."/>
            <person name="Tamazawa S."/>
            <person name="Mori H."/>
            <person name="Toyoda A."/>
            <person name="Ijiri A."/>
            <person name="Suzuki S."/>
            <person name="Kurokawa K."/>
            <person name="Kamagata Y."/>
            <person name="Tamaki H."/>
        </authorList>
    </citation>
    <scope>NUCLEOTIDE SEQUENCE [LARGE SCALE GENOMIC DNA]</scope>
    <source>
        <strain evidence="1">BS525</strain>
    </source>
</reference>
<proteinExistence type="predicted"/>
<comment type="caution">
    <text evidence="1">The sequence shown here is derived from an EMBL/GenBank/DDBJ whole genome shotgun (WGS) entry which is preliminary data.</text>
</comment>
<protein>
    <submittedName>
        <fullName evidence="1">Uncharacterized protein</fullName>
    </submittedName>
</protein>
<evidence type="ECO:0000313" key="2">
    <source>
        <dbReference type="Proteomes" id="UP000811545"/>
    </source>
</evidence>
<sequence length="87" mass="9887">MNGEIKFENITTEKRKILLDILGYHVDEDGLILDKKTNKEHICPVTKEAVFIENASVLPGSTVIINTSELSLSEYFTKYVENITSKR</sequence>
<organism evidence="1 2">
    <name type="scientific">Psychracetigena formicireducens</name>
    <dbReference type="NCBI Taxonomy" id="2986056"/>
    <lineage>
        <taxon>Bacteria</taxon>
        <taxon>Bacillati</taxon>
        <taxon>Candidatus Lithacetigenota</taxon>
        <taxon>Candidatus Psychracetigena</taxon>
    </lineage>
</organism>
<accession>A0A9E2F768</accession>
<name>A0A9E2F768_PSYF1</name>
<evidence type="ECO:0000313" key="1">
    <source>
        <dbReference type="EMBL" id="MBT9146085.1"/>
    </source>
</evidence>
<dbReference type="AlphaFoldDB" id="A0A9E2F768"/>
<dbReference type="Proteomes" id="UP000811545">
    <property type="component" value="Unassembled WGS sequence"/>
</dbReference>
<gene>
    <name evidence="1" type="ORF">DDT42_01964</name>
</gene>
<dbReference type="EMBL" id="QLTW01000306">
    <property type="protein sequence ID" value="MBT9146085.1"/>
    <property type="molecule type" value="Genomic_DNA"/>
</dbReference>